<feature type="transmembrane region" description="Helical" evidence="1">
    <location>
        <begin position="178"/>
        <end position="195"/>
    </location>
</feature>
<evidence type="ECO:0000313" key="3">
    <source>
        <dbReference type="Proteomes" id="UP000320209"/>
    </source>
</evidence>
<feature type="transmembrane region" description="Helical" evidence="1">
    <location>
        <begin position="86"/>
        <end position="106"/>
    </location>
</feature>
<sequence length="216" mass="23750">MSRRDHKELLRRLGPDLLGPVGVYYIARIAGVDQTPALLLAAAVPVLRAVRSYRSEGRVSGLTLFMLAAVGMSAVMSVVTGDPRMLLIRSAWGTAALGLLLLATLLMRRPLLYSAATQIFDEQQRRDWASSWEHHPAFRRVLWACTAAWGVLLVLDATGRVVMALTLPVDVVPLLDDLLLVVVIAAMFVFQRVVGRRMLRRAGLRLDGTRVTPVSS</sequence>
<evidence type="ECO:0008006" key="4">
    <source>
        <dbReference type="Google" id="ProtNLM"/>
    </source>
</evidence>
<dbReference type="Proteomes" id="UP000320209">
    <property type="component" value="Unassembled WGS sequence"/>
</dbReference>
<keyword evidence="1" id="KW-0472">Membrane</keyword>
<dbReference type="AlphaFoldDB" id="A0A543A1N1"/>
<feature type="transmembrane region" description="Helical" evidence="1">
    <location>
        <begin position="141"/>
        <end position="166"/>
    </location>
</feature>
<protein>
    <recommendedName>
        <fullName evidence="4">Intracellular septation protein A</fullName>
    </recommendedName>
</protein>
<gene>
    <name evidence="2" type="ORF">FB381_0350</name>
</gene>
<evidence type="ECO:0000313" key="2">
    <source>
        <dbReference type="EMBL" id="TQL66488.1"/>
    </source>
</evidence>
<keyword evidence="1" id="KW-1133">Transmembrane helix</keyword>
<dbReference type="EMBL" id="VFOV01000001">
    <property type="protein sequence ID" value="TQL66488.1"/>
    <property type="molecule type" value="Genomic_DNA"/>
</dbReference>
<keyword evidence="3" id="KW-1185">Reference proteome</keyword>
<comment type="caution">
    <text evidence="2">The sequence shown here is derived from an EMBL/GenBank/DDBJ whole genome shotgun (WGS) entry which is preliminary data.</text>
</comment>
<proteinExistence type="predicted"/>
<evidence type="ECO:0000256" key="1">
    <source>
        <dbReference type="SAM" id="Phobius"/>
    </source>
</evidence>
<keyword evidence="1" id="KW-0812">Transmembrane</keyword>
<organism evidence="2 3">
    <name type="scientific">Nocardioides albertanoniae</name>
    <dbReference type="NCBI Taxonomy" id="1175486"/>
    <lineage>
        <taxon>Bacteria</taxon>
        <taxon>Bacillati</taxon>
        <taxon>Actinomycetota</taxon>
        <taxon>Actinomycetes</taxon>
        <taxon>Propionibacteriales</taxon>
        <taxon>Nocardioidaceae</taxon>
        <taxon>Nocardioides</taxon>
    </lineage>
</organism>
<dbReference type="RefSeq" id="WP_211352300.1">
    <property type="nucleotide sequence ID" value="NZ_VFOV01000001.1"/>
</dbReference>
<reference evidence="2 3" key="1">
    <citation type="submission" date="2019-06" db="EMBL/GenBank/DDBJ databases">
        <title>Sequencing the genomes of 1000 actinobacteria strains.</title>
        <authorList>
            <person name="Klenk H.-P."/>
        </authorList>
    </citation>
    <scope>NUCLEOTIDE SEQUENCE [LARGE SCALE GENOMIC DNA]</scope>
    <source>
        <strain evidence="2 3">DSM 25218</strain>
    </source>
</reference>
<name>A0A543A1N1_9ACTN</name>
<dbReference type="NCBIfam" id="NF041646">
    <property type="entry name" value="VC0807_fam"/>
    <property type="match status" value="1"/>
</dbReference>
<feature type="transmembrane region" description="Helical" evidence="1">
    <location>
        <begin position="59"/>
        <end position="80"/>
    </location>
</feature>
<accession>A0A543A1N1</accession>